<gene>
    <name evidence="1" type="ORF">WG78_18285</name>
</gene>
<dbReference type="RefSeq" id="WP_053939247.1">
    <property type="nucleotide sequence ID" value="NZ_LAQT01000031.1"/>
</dbReference>
<dbReference type="Proteomes" id="UP000037939">
    <property type="component" value="Unassembled WGS sequence"/>
</dbReference>
<accession>A0A0N0XGK4</accession>
<reference evidence="1 2" key="1">
    <citation type="submission" date="2015-07" db="EMBL/GenBank/DDBJ databases">
        <title>Draft genome sequence of the Amantichitinum ursilacus IGB-41, a new chitin-degrading bacterium.</title>
        <authorList>
            <person name="Kirstahler P."/>
            <person name="Guenther M."/>
            <person name="Grumaz C."/>
            <person name="Rupp S."/>
            <person name="Zibek S."/>
            <person name="Sohn K."/>
        </authorList>
    </citation>
    <scope>NUCLEOTIDE SEQUENCE [LARGE SCALE GENOMIC DNA]</scope>
    <source>
        <strain evidence="1 2">IGB-41</strain>
    </source>
</reference>
<organism evidence="1 2">
    <name type="scientific">Amantichitinum ursilacus</name>
    <dbReference type="NCBI Taxonomy" id="857265"/>
    <lineage>
        <taxon>Bacteria</taxon>
        <taxon>Pseudomonadati</taxon>
        <taxon>Pseudomonadota</taxon>
        <taxon>Betaproteobacteria</taxon>
        <taxon>Neisseriales</taxon>
        <taxon>Chitinibacteraceae</taxon>
        <taxon>Amantichitinum</taxon>
    </lineage>
</organism>
<sequence>MQVADWNANNKALGQLSVVLLGKTVPVPEEGYGTERATVQQVLSVGDTEPDNDHPDTALCTRDVKLKITYTDKDGLEKEGFVTGDLRFGVESASETIALSADAIDFRAYIDGPDET</sequence>
<evidence type="ECO:0000313" key="1">
    <source>
        <dbReference type="EMBL" id="KPC50180.1"/>
    </source>
</evidence>
<dbReference type="AlphaFoldDB" id="A0A0N0XGK4"/>
<keyword evidence="2" id="KW-1185">Reference proteome</keyword>
<proteinExistence type="predicted"/>
<dbReference type="EMBL" id="LAQT01000031">
    <property type="protein sequence ID" value="KPC50180.1"/>
    <property type="molecule type" value="Genomic_DNA"/>
</dbReference>
<comment type="caution">
    <text evidence="1">The sequence shown here is derived from an EMBL/GenBank/DDBJ whole genome shotgun (WGS) entry which is preliminary data.</text>
</comment>
<protein>
    <submittedName>
        <fullName evidence="1">Uncharacterized protein</fullName>
    </submittedName>
</protein>
<evidence type="ECO:0000313" key="2">
    <source>
        <dbReference type="Proteomes" id="UP000037939"/>
    </source>
</evidence>
<name>A0A0N0XGK4_9NEIS</name>
<dbReference type="STRING" id="857265.WG78_18285"/>